<keyword evidence="2" id="KW-1185">Reference proteome</keyword>
<reference evidence="1 2" key="1">
    <citation type="submission" date="2020-08" db="EMBL/GenBank/DDBJ databases">
        <title>Functional genomics of gut bacteria from endangered species of beetles.</title>
        <authorList>
            <person name="Carlos-Shanley C."/>
        </authorList>
    </citation>
    <scope>NUCLEOTIDE SEQUENCE [LARGE SCALE GENOMIC DNA]</scope>
    <source>
        <strain evidence="1 2">S00142</strain>
    </source>
</reference>
<evidence type="ECO:0000313" key="1">
    <source>
        <dbReference type="EMBL" id="MBB4802053.1"/>
    </source>
</evidence>
<dbReference type="Proteomes" id="UP000561681">
    <property type="component" value="Unassembled WGS sequence"/>
</dbReference>
<evidence type="ECO:0008006" key="3">
    <source>
        <dbReference type="Google" id="ProtNLM"/>
    </source>
</evidence>
<name>A0A7W7N6V5_9FLAO</name>
<comment type="caution">
    <text evidence="1">The sequence shown here is derived from an EMBL/GenBank/DDBJ whole genome shotgun (WGS) entry which is preliminary data.</text>
</comment>
<dbReference type="AlphaFoldDB" id="A0A7W7N6V5"/>
<dbReference type="RefSeq" id="WP_246453439.1">
    <property type="nucleotide sequence ID" value="NZ_JACHLD010000002.1"/>
</dbReference>
<proteinExistence type="predicted"/>
<gene>
    <name evidence="1" type="ORF">HNP37_002114</name>
</gene>
<dbReference type="EMBL" id="JACHLD010000002">
    <property type="protein sequence ID" value="MBB4802053.1"/>
    <property type="molecule type" value="Genomic_DNA"/>
</dbReference>
<protein>
    <recommendedName>
        <fullName evidence="3">YD repeat-containing protein</fullName>
    </recommendedName>
</protein>
<organism evidence="1 2">
    <name type="scientific">Flavobacterium nitrogenifigens</name>
    <dbReference type="NCBI Taxonomy" id="1617283"/>
    <lineage>
        <taxon>Bacteria</taxon>
        <taxon>Pseudomonadati</taxon>
        <taxon>Bacteroidota</taxon>
        <taxon>Flavobacteriia</taxon>
        <taxon>Flavobacteriales</taxon>
        <taxon>Flavobacteriaceae</taxon>
        <taxon>Flavobacterium</taxon>
    </lineage>
</organism>
<evidence type="ECO:0000313" key="2">
    <source>
        <dbReference type="Proteomes" id="UP000561681"/>
    </source>
</evidence>
<sequence length="113" mass="13180">MQKVDFKYNIRGWLKEIINVNSLEQGTDPVDLFAFKINYDTVETEISDVKGLYNGNISETFWKTASDLNLRAYGYKYDKLNRLKNAVYEKNGVTTSAYDENLLYMTKTETSRH</sequence>
<accession>A0A7W7N6V5</accession>